<dbReference type="InterPro" id="IPR041577">
    <property type="entry name" value="RT_RNaseH_2"/>
</dbReference>
<dbReference type="EMBL" id="QGNW01000340">
    <property type="protein sequence ID" value="RVW75817.1"/>
    <property type="molecule type" value="Genomic_DNA"/>
</dbReference>
<dbReference type="SUPFAM" id="SSF56672">
    <property type="entry name" value="DNA/RNA polymerases"/>
    <property type="match status" value="1"/>
</dbReference>
<dbReference type="Pfam" id="PF17919">
    <property type="entry name" value="RT_RNaseH_2"/>
    <property type="match status" value="1"/>
</dbReference>
<accession>A0A438GUD5</accession>
<dbReference type="PANTHER" id="PTHR48475">
    <property type="entry name" value="RIBONUCLEASE H"/>
    <property type="match status" value="1"/>
</dbReference>
<gene>
    <name evidence="2" type="ORF">CK203_055093</name>
</gene>
<dbReference type="InterPro" id="IPR043502">
    <property type="entry name" value="DNA/RNA_pol_sf"/>
</dbReference>
<dbReference type="Gene3D" id="3.30.420.10">
    <property type="entry name" value="Ribonuclease H-like superfamily/Ribonuclease H"/>
    <property type="match status" value="1"/>
</dbReference>
<dbReference type="PANTHER" id="PTHR48475:SF1">
    <property type="entry name" value="RNASE H TYPE-1 DOMAIN-CONTAINING PROTEIN"/>
    <property type="match status" value="1"/>
</dbReference>
<comment type="caution">
    <text evidence="2">The sequence shown here is derived from an EMBL/GenBank/DDBJ whole genome shotgun (WGS) entry which is preliminary data.</text>
</comment>
<evidence type="ECO:0000259" key="1">
    <source>
        <dbReference type="Pfam" id="PF17919"/>
    </source>
</evidence>
<evidence type="ECO:0000313" key="2">
    <source>
        <dbReference type="EMBL" id="RVW75817.1"/>
    </source>
</evidence>
<feature type="domain" description="Reverse transcriptase/retrotransposon-derived protein RNase H-like" evidence="1">
    <location>
        <begin position="2"/>
        <end position="99"/>
    </location>
</feature>
<dbReference type="GO" id="GO:0003676">
    <property type="term" value="F:nucleic acid binding"/>
    <property type="evidence" value="ECO:0007669"/>
    <property type="project" value="InterPro"/>
</dbReference>
<organism evidence="2 3">
    <name type="scientific">Vitis vinifera</name>
    <name type="common">Grape</name>
    <dbReference type="NCBI Taxonomy" id="29760"/>
    <lineage>
        <taxon>Eukaryota</taxon>
        <taxon>Viridiplantae</taxon>
        <taxon>Streptophyta</taxon>
        <taxon>Embryophyta</taxon>
        <taxon>Tracheophyta</taxon>
        <taxon>Spermatophyta</taxon>
        <taxon>Magnoliopsida</taxon>
        <taxon>eudicotyledons</taxon>
        <taxon>Gunneridae</taxon>
        <taxon>Pentapetalae</taxon>
        <taxon>rosids</taxon>
        <taxon>Vitales</taxon>
        <taxon>Vitaceae</taxon>
        <taxon>Viteae</taxon>
        <taxon>Vitis</taxon>
    </lineage>
</organism>
<proteinExistence type="predicted"/>
<protein>
    <recommendedName>
        <fullName evidence="1">Reverse transcriptase/retrotransposon-derived protein RNase H-like domain-containing protein</fullName>
    </recommendedName>
</protein>
<name>A0A438GUD5_VITVI</name>
<dbReference type="AlphaFoldDB" id="A0A438GUD5"/>
<dbReference type="Proteomes" id="UP000288805">
    <property type="component" value="Unassembled WGS sequence"/>
</dbReference>
<sequence length="208" mass="23912">MSDCEQAFEKIKRYLTQPPILSGLQPGEQLYMYLTVSNCTVSAILFHHVKDKEQRPIYYVSKAMVDAKTRYSKMEQTTLALKSVAQKLRPYFQAHQVIILMKQPLRSIFHKPNLSRRMLRWAIELTKLKICNDSQLVIGQIQGKYEAKDECMALYLSKVQANLDKLSKWVIKRIPDIENVQVDSLVGIVATLPIKEAVLLPIYLQATS</sequence>
<reference evidence="2 3" key="1">
    <citation type="journal article" date="2018" name="PLoS Genet.">
        <title>Population sequencing reveals clonal diversity and ancestral inbreeding in the grapevine cultivar Chardonnay.</title>
        <authorList>
            <person name="Roach M.J."/>
            <person name="Johnson D.L."/>
            <person name="Bohlmann J."/>
            <person name="van Vuuren H.J."/>
            <person name="Jones S.J."/>
            <person name="Pretorius I.S."/>
            <person name="Schmidt S.A."/>
            <person name="Borneman A.R."/>
        </authorList>
    </citation>
    <scope>NUCLEOTIDE SEQUENCE [LARGE SCALE GENOMIC DNA]</scope>
    <source>
        <strain evidence="3">cv. Chardonnay</strain>
        <tissue evidence="2">Leaf</tissue>
    </source>
</reference>
<evidence type="ECO:0000313" key="3">
    <source>
        <dbReference type="Proteomes" id="UP000288805"/>
    </source>
</evidence>
<dbReference type="InterPro" id="IPR036397">
    <property type="entry name" value="RNaseH_sf"/>
</dbReference>